<evidence type="ECO:0000256" key="1">
    <source>
        <dbReference type="ARBA" id="ARBA00012784"/>
    </source>
</evidence>
<feature type="binding site" evidence="9">
    <location>
        <position position="14"/>
    </location>
    <ligand>
        <name>Zn(2+)</name>
        <dbReference type="ChEBI" id="CHEBI:29105"/>
        <note>catalytic</note>
    </ligand>
</feature>
<name>A0A1M5QVL3_9GAMM</name>
<feature type="binding site" evidence="9">
    <location>
        <position position="197"/>
    </location>
    <ligand>
        <name>Zn(2+)</name>
        <dbReference type="ChEBI" id="CHEBI:29105"/>
        <note>catalytic</note>
    </ligand>
</feature>
<keyword evidence="5 9" id="KW-0546">Nucleotide metabolism</keyword>
<dbReference type="STRING" id="299255.SAMN02745129_1379"/>
<dbReference type="Gene3D" id="3.20.20.140">
    <property type="entry name" value="Metal-dependent hydrolases"/>
    <property type="match status" value="1"/>
</dbReference>
<evidence type="ECO:0000256" key="5">
    <source>
        <dbReference type="ARBA" id="ARBA00023080"/>
    </source>
</evidence>
<feature type="binding site" evidence="9">
    <location>
        <position position="14"/>
    </location>
    <ligand>
        <name>substrate</name>
    </ligand>
</feature>
<evidence type="ECO:0000256" key="4">
    <source>
        <dbReference type="ARBA" id="ARBA00022833"/>
    </source>
</evidence>
<dbReference type="InterPro" id="IPR001365">
    <property type="entry name" value="A_deaminase_dom"/>
</dbReference>
<dbReference type="GO" id="GO:0008270">
    <property type="term" value="F:zinc ion binding"/>
    <property type="evidence" value="ECO:0007669"/>
    <property type="project" value="UniProtKB-UniRule"/>
</dbReference>
<feature type="domain" description="Adenosine deaminase" evidence="10">
    <location>
        <begin position="7"/>
        <end position="327"/>
    </location>
</feature>
<dbReference type="HAMAP" id="MF_00540">
    <property type="entry name" value="A_deaminase"/>
    <property type="match status" value="1"/>
</dbReference>
<evidence type="ECO:0000313" key="11">
    <source>
        <dbReference type="EMBL" id="SHH18217.1"/>
    </source>
</evidence>
<gene>
    <name evidence="9" type="primary">add</name>
    <name evidence="11" type="ORF">SAMN02745129_1379</name>
</gene>
<keyword evidence="4 9" id="KW-0862">Zinc</keyword>
<comment type="function">
    <text evidence="9">Catalyzes the hydrolytic deamination of adenosine and 2-deoxyadenosine.</text>
</comment>
<dbReference type="SUPFAM" id="SSF51556">
    <property type="entry name" value="Metallo-dependent hydrolases"/>
    <property type="match status" value="1"/>
</dbReference>
<comment type="cofactor">
    <cofactor evidence="9">
        <name>Zn(2+)</name>
        <dbReference type="ChEBI" id="CHEBI:29105"/>
    </cofactor>
    <text evidence="9">Binds 1 zinc ion per subunit.</text>
</comment>
<dbReference type="NCBIfam" id="NF006846">
    <property type="entry name" value="PRK09358.1-1"/>
    <property type="match status" value="1"/>
</dbReference>
<dbReference type="GO" id="GO:0004000">
    <property type="term" value="F:adenosine deaminase activity"/>
    <property type="evidence" value="ECO:0007669"/>
    <property type="project" value="UniProtKB-UniRule"/>
</dbReference>
<dbReference type="GO" id="GO:0043103">
    <property type="term" value="P:hypoxanthine salvage"/>
    <property type="evidence" value="ECO:0007669"/>
    <property type="project" value="TreeGrafter"/>
</dbReference>
<feature type="binding site" evidence="9">
    <location>
        <position position="16"/>
    </location>
    <ligand>
        <name>substrate</name>
    </ligand>
</feature>
<evidence type="ECO:0000256" key="7">
    <source>
        <dbReference type="ARBA" id="ARBA00047989"/>
    </source>
</evidence>
<dbReference type="GO" id="GO:0046103">
    <property type="term" value="P:inosine biosynthetic process"/>
    <property type="evidence" value="ECO:0007669"/>
    <property type="project" value="TreeGrafter"/>
</dbReference>
<evidence type="ECO:0000256" key="9">
    <source>
        <dbReference type="HAMAP-Rule" id="MF_00540"/>
    </source>
</evidence>
<dbReference type="Proteomes" id="UP000184268">
    <property type="component" value="Unassembled WGS sequence"/>
</dbReference>
<dbReference type="NCBIfam" id="TIGR01430">
    <property type="entry name" value="aden_deam"/>
    <property type="match status" value="1"/>
</dbReference>
<feature type="binding site" evidence="9">
    <location>
        <position position="279"/>
    </location>
    <ligand>
        <name>substrate</name>
    </ligand>
</feature>
<dbReference type="FunFam" id="3.20.20.140:FF:000009">
    <property type="entry name" value="Adenosine deaminase"/>
    <property type="match status" value="1"/>
</dbReference>
<organism evidence="11 12">
    <name type="scientific">Ferrimonas marina</name>
    <dbReference type="NCBI Taxonomy" id="299255"/>
    <lineage>
        <taxon>Bacteria</taxon>
        <taxon>Pseudomonadati</taxon>
        <taxon>Pseudomonadota</taxon>
        <taxon>Gammaproteobacteria</taxon>
        <taxon>Alteromonadales</taxon>
        <taxon>Ferrimonadaceae</taxon>
        <taxon>Ferrimonas</taxon>
    </lineage>
</organism>
<accession>A0A1M5QVL3</accession>
<evidence type="ECO:0000256" key="8">
    <source>
        <dbReference type="ARBA" id="ARBA00049213"/>
    </source>
</evidence>
<dbReference type="GO" id="GO:0006154">
    <property type="term" value="P:adenosine catabolic process"/>
    <property type="evidence" value="ECO:0007669"/>
    <property type="project" value="TreeGrafter"/>
</dbReference>
<evidence type="ECO:0000259" key="10">
    <source>
        <dbReference type="Pfam" id="PF00962"/>
    </source>
</evidence>
<dbReference type="GO" id="GO:0009117">
    <property type="term" value="P:nucleotide metabolic process"/>
    <property type="evidence" value="ECO:0007669"/>
    <property type="project" value="UniProtKB-KW"/>
</dbReference>
<dbReference type="OrthoDB" id="105475at2"/>
<dbReference type="CDD" id="cd01320">
    <property type="entry name" value="ADA"/>
    <property type="match status" value="1"/>
</dbReference>
<reference evidence="11 12" key="1">
    <citation type="submission" date="2016-11" db="EMBL/GenBank/DDBJ databases">
        <authorList>
            <person name="Jaros S."/>
            <person name="Januszkiewicz K."/>
            <person name="Wedrychowicz H."/>
        </authorList>
    </citation>
    <scope>NUCLEOTIDE SEQUENCE [LARGE SCALE GENOMIC DNA]</scope>
    <source>
        <strain evidence="11 12">DSM 16917</strain>
    </source>
</reference>
<dbReference type="RefSeq" id="WP_067658063.1">
    <property type="nucleotide sequence ID" value="NZ_FQXG01000002.1"/>
</dbReference>
<feature type="binding site" evidence="9">
    <location>
        <position position="170"/>
    </location>
    <ligand>
        <name>substrate</name>
    </ligand>
</feature>
<feature type="site" description="Important for catalytic activity" evidence="9">
    <location>
        <position position="221"/>
    </location>
</feature>
<evidence type="ECO:0000313" key="12">
    <source>
        <dbReference type="Proteomes" id="UP000184268"/>
    </source>
</evidence>
<dbReference type="PANTHER" id="PTHR11409:SF43">
    <property type="entry name" value="ADENOSINE DEAMINASE"/>
    <property type="match status" value="1"/>
</dbReference>
<dbReference type="GO" id="GO:0046936">
    <property type="term" value="F:2'-deoxyadenosine deaminase activity"/>
    <property type="evidence" value="ECO:0007669"/>
    <property type="project" value="RHEA"/>
</dbReference>
<comment type="similarity">
    <text evidence="9">Belongs to the metallo-dependent hydrolases superfamily. Adenosine and AMP deaminases family. Adenosine deaminase subfamily.</text>
</comment>
<keyword evidence="12" id="KW-1185">Reference proteome</keyword>
<comment type="catalytic activity">
    <reaction evidence="8">
        <text>2'-deoxyadenosine + H2O + H(+) = 2'-deoxyinosine + NH4(+)</text>
        <dbReference type="Rhea" id="RHEA:28190"/>
        <dbReference type="ChEBI" id="CHEBI:15377"/>
        <dbReference type="ChEBI" id="CHEBI:15378"/>
        <dbReference type="ChEBI" id="CHEBI:17256"/>
        <dbReference type="ChEBI" id="CHEBI:28938"/>
        <dbReference type="ChEBI" id="CHEBI:28997"/>
        <dbReference type="EC" id="3.5.4.4"/>
    </reaction>
    <physiologicalReaction direction="left-to-right" evidence="8">
        <dbReference type="Rhea" id="RHEA:28191"/>
    </physiologicalReaction>
</comment>
<dbReference type="EMBL" id="FQXG01000002">
    <property type="protein sequence ID" value="SHH18217.1"/>
    <property type="molecule type" value="Genomic_DNA"/>
</dbReference>
<dbReference type="InterPro" id="IPR028893">
    <property type="entry name" value="A_deaminase"/>
</dbReference>
<dbReference type="AlphaFoldDB" id="A0A1M5QVL3"/>
<evidence type="ECO:0000256" key="3">
    <source>
        <dbReference type="ARBA" id="ARBA00022801"/>
    </source>
</evidence>
<comment type="catalytic activity">
    <reaction evidence="7">
        <text>adenosine + H2O + H(+) = inosine + NH4(+)</text>
        <dbReference type="Rhea" id="RHEA:24408"/>
        <dbReference type="ChEBI" id="CHEBI:15377"/>
        <dbReference type="ChEBI" id="CHEBI:15378"/>
        <dbReference type="ChEBI" id="CHEBI:16335"/>
        <dbReference type="ChEBI" id="CHEBI:17596"/>
        <dbReference type="ChEBI" id="CHEBI:28938"/>
        <dbReference type="EC" id="3.5.4.4"/>
    </reaction>
    <physiologicalReaction direction="left-to-right" evidence="7">
        <dbReference type="Rhea" id="RHEA:24409"/>
    </physiologicalReaction>
</comment>
<proteinExistence type="inferred from homology"/>
<evidence type="ECO:0000256" key="2">
    <source>
        <dbReference type="ARBA" id="ARBA00022723"/>
    </source>
</evidence>
<dbReference type="PANTHER" id="PTHR11409">
    <property type="entry name" value="ADENOSINE DEAMINASE"/>
    <property type="match status" value="1"/>
</dbReference>
<dbReference type="GO" id="GO:0005829">
    <property type="term" value="C:cytosol"/>
    <property type="evidence" value="ECO:0007669"/>
    <property type="project" value="TreeGrafter"/>
</dbReference>
<feature type="binding site" evidence="9">
    <location>
        <position position="12"/>
    </location>
    <ligand>
        <name>Zn(2+)</name>
        <dbReference type="ChEBI" id="CHEBI:29105"/>
        <note>catalytic</note>
    </ligand>
</feature>
<evidence type="ECO:0000256" key="6">
    <source>
        <dbReference type="ARBA" id="ARBA00031852"/>
    </source>
</evidence>
<feature type="active site" description="Proton donor" evidence="9">
    <location>
        <position position="200"/>
    </location>
</feature>
<dbReference type="EC" id="3.5.4.4" evidence="1 9"/>
<dbReference type="InterPro" id="IPR006330">
    <property type="entry name" value="Ado/ade_deaminase"/>
</dbReference>
<sequence>MIDATLPLVDLHRHLDGNVRAQTILELARRHNVALPAADLVGLTPHVQITGNEPDLMQFLAKLDWGIKVLGDLDAVNRVAYENMEDLARAGIDYAELRFSPHYMAMSHGLPMEGVIEAVIDGVERGQRNLPVKANLIGILSRTFGVEACQRELEACLAFRQRLVALDLAGDELGQPGHLFESHFAQARDAGLQITVHAGEAGGAQNVWHAIEALGAQRIGHGVKAIEDPSLLEYMAKHRIVVESCLTSNLQTSTVASLDQHPVKAFLEAGVLATLNTDDPAVEGIELGYEYQVQAPKAGLSAEQIRQLQRNGVEAAFLSSSERKALLTSKQG</sequence>
<keyword evidence="2 9" id="KW-0479">Metal-binding</keyword>
<dbReference type="InterPro" id="IPR032466">
    <property type="entry name" value="Metal_Hydrolase"/>
</dbReference>
<protein>
    <recommendedName>
        <fullName evidence="1 9">Adenosine deaminase</fullName>
        <ecNumber evidence="1 9">3.5.4.4</ecNumber>
    </recommendedName>
    <alternativeName>
        <fullName evidence="6 9">Adenosine aminohydrolase</fullName>
    </alternativeName>
</protein>
<dbReference type="GO" id="GO:0009168">
    <property type="term" value="P:purine ribonucleoside monophosphate biosynthetic process"/>
    <property type="evidence" value="ECO:0007669"/>
    <property type="project" value="UniProtKB-UniRule"/>
</dbReference>
<keyword evidence="3 9" id="KW-0378">Hydrolase</keyword>
<dbReference type="Pfam" id="PF00962">
    <property type="entry name" value="A_deaminase"/>
    <property type="match status" value="1"/>
</dbReference>
<feature type="binding site" evidence="9">
    <location>
        <position position="278"/>
    </location>
    <ligand>
        <name>Zn(2+)</name>
        <dbReference type="ChEBI" id="CHEBI:29105"/>
        <note>catalytic</note>
    </ligand>
</feature>